<evidence type="ECO:0000313" key="2">
    <source>
        <dbReference type="EMBL" id="KAF9329907.1"/>
    </source>
</evidence>
<feature type="transmembrane region" description="Helical" evidence="1">
    <location>
        <begin position="69"/>
        <end position="90"/>
    </location>
</feature>
<protein>
    <submittedName>
        <fullName evidence="2">Uncharacterized protein</fullName>
    </submittedName>
</protein>
<name>A0A9P5SKQ9_9FUNG</name>
<reference evidence="2" key="1">
    <citation type="journal article" date="2020" name="Fungal Divers.">
        <title>Resolving the Mortierellaceae phylogeny through synthesis of multi-gene phylogenetics and phylogenomics.</title>
        <authorList>
            <person name="Vandepol N."/>
            <person name="Liber J."/>
            <person name="Desiro A."/>
            <person name="Na H."/>
            <person name="Kennedy M."/>
            <person name="Barry K."/>
            <person name="Grigoriev I.V."/>
            <person name="Miller A.N."/>
            <person name="O'Donnell K."/>
            <person name="Stajich J.E."/>
            <person name="Bonito G."/>
        </authorList>
    </citation>
    <scope>NUCLEOTIDE SEQUENCE</scope>
    <source>
        <strain evidence="2">NVP1</strain>
    </source>
</reference>
<accession>A0A9P5SKQ9</accession>
<keyword evidence="3" id="KW-1185">Reference proteome</keyword>
<keyword evidence="1" id="KW-0472">Membrane</keyword>
<keyword evidence="1" id="KW-0812">Transmembrane</keyword>
<organism evidence="2 3">
    <name type="scientific">Podila minutissima</name>
    <dbReference type="NCBI Taxonomy" id="64525"/>
    <lineage>
        <taxon>Eukaryota</taxon>
        <taxon>Fungi</taxon>
        <taxon>Fungi incertae sedis</taxon>
        <taxon>Mucoromycota</taxon>
        <taxon>Mortierellomycotina</taxon>
        <taxon>Mortierellomycetes</taxon>
        <taxon>Mortierellales</taxon>
        <taxon>Mortierellaceae</taxon>
        <taxon>Podila</taxon>
    </lineage>
</organism>
<sequence>MFIAFPFVVISLFFTLFGFLLTGALDAFLTVYSASKAEYANSMRWSRQGGYLEMFRTVTQSVRHVPCKVTAAMVIMITASLVTMFASVGLSRMVHQTEIETNPGTVLSQTSQMLRHGVVPDGWTEYLGQSSAANEALKTMLVNPQYIVNMDSRKRYTPRTYDYEVACDKFDTAVTRNISEAILDPIKGALYYADGGCSVIGFDLYNLMFNWTLANATYERVSDGRYKLVTGGAFLGDSIQDLNEFDKVTSTIFDNTTALLLLDTMGTLVRNGTFSNLAINSTLVVLTDVTGAMVHYLGCNSRWVTRPTDLSLLCQYVVVDAFTTTPGLEDPIIAAAVGDRTASLVKYTSNIITMRHFASSTTSAGMAIYSVSEIINATLASTRYMASLGPNFVMDDINQQLTILYDTTDIQSVSEMPTALFWTMVVVMVVCAGAIVFAMIKYDVRHKGSLYMVLHEKMKLHLDETDPALMRCTFEPLSLDGICILQKGTDGLEDKEP</sequence>
<proteinExistence type="predicted"/>
<evidence type="ECO:0000256" key="1">
    <source>
        <dbReference type="SAM" id="Phobius"/>
    </source>
</evidence>
<feature type="transmembrane region" description="Helical" evidence="1">
    <location>
        <begin position="419"/>
        <end position="440"/>
    </location>
</feature>
<dbReference type="Proteomes" id="UP000696485">
    <property type="component" value="Unassembled WGS sequence"/>
</dbReference>
<feature type="transmembrane region" description="Helical" evidence="1">
    <location>
        <begin position="6"/>
        <end position="34"/>
    </location>
</feature>
<dbReference type="EMBL" id="JAAAUY010000439">
    <property type="protein sequence ID" value="KAF9329907.1"/>
    <property type="molecule type" value="Genomic_DNA"/>
</dbReference>
<evidence type="ECO:0000313" key="3">
    <source>
        <dbReference type="Proteomes" id="UP000696485"/>
    </source>
</evidence>
<keyword evidence="1" id="KW-1133">Transmembrane helix</keyword>
<comment type="caution">
    <text evidence="2">The sequence shown here is derived from an EMBL/GenBank/DDBJ whole genome shotgun (WGS) entry which is preliminary data.</text>
</comment>
<dbReference type="AlphaFoldDB" id="A0A9P5SKQ9"/>
<gene>
    <name evidence="2" type="ORF">BG006_007078</name>
</gene>